<feature type="transmembrane region" description="Helical" evidence="1">
    <location>
        <begin position="206"/>
        <end position="222"/>
    </location>
</feature>
<feature type="transmembrane region" description="Helical" evidence="1">
    <location>
        <begin position="104"/>
        <end position="123"/>
    </location>
</feature>
<sequence length="224" mass="22103">MTSTAATPTTTARATGWGWAGIVAGLAAGASGAILAQGPGTFGDQEVKSGEFIVGAMNPELLIRLGGGLGMVAVVATTVFTLGLARRAAETAPGRTGWVEALRWSSIALLATTAVGVLMRYVAAGGAPGAMDQSMYTTEASATAAVLADQMSTGTYLPALGVMTAAGVLSLRGALLPKAVGIVALVLAGASLVATLAIGLPYSSSLVFPLFAPVAGIAALVRRG</sequence>
<comment type="caution">
    <text evidence="2">The sequence shown here is derived from an EMBL/GenBank/DDBJ whole genome shotgun (WGS) entry which is preliminary data.</text>
</comment>
<feature type="transmembrane region" description="Helical" evidence="1">
    <location>
        <begin position="182"/>
        <end position="200"/>
    </location>
</feature>
<keyword evidence="1" id="KW-0472">Membrane</keyword>
<gene>
    <name evidence="2" type="ORF">GCM10023215_32130</name>
</gene>
<name>A0ABP8WMY6_9PSEU</name>
<dbReference type="EMBL" id="BAABIC010000010">
    <property type="protein sequence ID" value="GAA4692565.1"/>
    <property type="molecule type" value="Genomic_DNA"/>
</dbReference>
<evidence type="ECO:0000313" key="3">
    <source>
        <dbReference type="Proteomes" id="UP001500325"/>
    </source>
</evidence>
<evidence type="ECO:0000256" key="1">
    <source>
        <dbReference type="SAM" id="Phobius"/>
    </source>
</evidence>
<keyword evidence="1" id="KW-0812">Transmembrane</keyword>
<organism evidence="2 3">
    <name type="scientific">Pseudonocardia yuanmonensis</name>
    <dbReference type="NCBI Taxonomy" id="1095914"/>
    <lineage>
        <taxon>Bacteria</taxon>
        <taxon>Bacillati</taxon>
        <taxon>Actinomycetota</taxon>
        <taxon>Actinomycetes</taxon>
        <taxon>Pseudonocardiales</taxon>
        <taxon>Pseudonocardiaceae</taxon>
        <taxon>Pseudonocardia</taxon>
    </lineage>
</organism>
<feature type="transmembrane region" description="Helical" evidence="1">
    <location>
        <begin position="156"/>
        <end position="175"/>
    </location>
</feature>
<feature type="transmembrane region" description="Helical" evidence="1">
    <location>
        <begin position="61"/>
        <end position="84"/>
    </location>
</feature>
<dbReference type="Proteomes" id="UP001500325">
    <property type="component" value="Unassembled WGS sequence"/>
</dbReference>
<evidence type="ECO:0008006" key="4">
    <source>
        <dbReference type="Google" id="ProtNLM"/>
    </source>
</evidence>
<proteinExistence type="predicted"/>
<accession>A0ABP8WMY6</accession>
<evidence type="ECO:0000313" key="2">
    <source>
        <dbReference type="EMBL" id="GAA4692565.1"/>
    </source>
</evidence>
<keyword evidence="3" id="KW-1185">Reference proteome</keyword>
<dbReference type="RefSeq" id="WP_345381328.1">
    <property type="nucleotide sequence ID" value="NZ_BAABIC010000010.1"/>
</dbReference>
<keyword evidence="1" id="KW-1133">Transmembrane helix</keyword>
<protein>
    <recommendedName>
        <fullName evidence="4">DUF4386 family protein</fullName>
    </recommendedName>
</protein>
<reference evidence="3" key="1">
    <citation type="journal article" date="2019" name="Int. J. Syst. Evol. Microbiol.">
        <title>The Global Catalogue of Microorganisms (GCM) 10K type strain sequencing project: providing services to taxonomists for standard genome sequencing and annotation.</title>
        <authorList>
            <consortium name="The Broad Institute Genomics Platform"/>
            <consortium name="The Broad Institute Genome Sequencing Center for Infectious Disease"/>
            <person name="Wu L."/>
            <person name="Ma J."/>
        </authorList>
    </citation>
    <scope>NUCLEOTIDE SEQUENCE [LARGE SCALE GENOMIC DNA]</scope>
    <source>
        <strain evidence="3">JCM 18055</strain>
    </source>
</reference>